<dbReference type="Pfam" id="PF01196">
    <property type="entry name" value="Ribosomal_L17"/>
    <property type="match status" value="1"/>
</dbReference>
<evidence type="ECO:0000256" key="8">
    <source>
        <dbReference type="SAM" id="MobiDB-lite"/>
    </source>
</evidence>
<name>A0A1F4V9X0_UNCKA</name>
<dbReference type="Proteomes" id="UP000179005">
    <property type="component" value="Unassembled WGS sequence"/>
</dbReference>
<evidence type="ECO:0000313" key="9">
    <source>
        <dbReference type="EMBL" id="OGC53995.1"/>
    </source>
</evidence>
<proteinExistence type="inferred from homology"/>
<dbReference type="GO" id="GO:0003735">
    <property type="term" value="F:structural constituent of ribosome"/>
    <property type="evidence" value="ECO:0007669"/>
    <property type="project" value="InterPro"/>
</dbReference>
<keyword evidence="3 5" id="KW-0687">Ribonucleoprotein</keyword>
<evidence type="ECO:0000256" key="4">
    <source>
        <dbReference type="ARBA" id="ARBA00035494"/>
    </source>
</evidence>
<evidence type="ECO:0000256" key="6">
    <source>
        <dbReference type="RuleBase" id="RU000661"/>
    </source>
</evidence>
<keyword evidence="7" id="KW-0175">Coiled coil</keyword>
<dbReference type="EMBL" id="MEVC01000025">
    <property type="protein sequence ID" value="OGC53995.1"/>
    <property type="molecule type" value="Genomic_DNA"/>
</dbReference>
<dbReference type="InterPro" id="IPR000456">
    <property type="entry name" value="Ribosomal_bL17"/>
</dbReference>
<dbReference type="PANTHER" id="PTHR14413:SF16">
    <property type="entry name" value="LARGE RIBOSOMAL SUBUNIT PROTEIN BL17M"/>
    <property type="match status" value="1"/>
</dbReference>
<dbReference type="AlphaFoldDB" id="A0A1F4V9X0"/>
<evidence type="ECO:0000256" key="7">
    <source>
        <dbReference type="SAM" id="Coils"/>
    </source>
</evidence>
<accession>A0A1F4V9X0</accession>
<gene>
    <name evidence="9" type="ORF">A2797_00490</name>
</gene>
<dbReference type="STRING" id="1802619.A2797_00490"/>
<dbReference type="GO" id="GO:0006412">
    <property type="term" value="P:translation"/>
    <property type="evidence" value="ECO:0007669"/>
    <property type="project" value="InterPro"/>
</dbReference>
<evidence type="ECO:0000256" key="1">
    <source>
        <dbReference type="ARBA" id="ARBA00008777"/>
    </source>
</evidence>
<evidence type="ECO:0000256" key="3">
    <source>
        <dbReference type="ARBA" id="ARBA00023274"/>
    </source>
</evidence>
<evidence type="ECO:0000256" key="2">
    <source>
        <dbReference type="ARBA" id="ARBA00022980"/>
    </source>
</evidence>
<organism evidence="9 10">
    <name type="scientific">candidate division WWE3 bacterium RIFCSPHIGHO2_01_FULL_48_15</name>
    <dbReference type="NCBI Taxonomy" id="1802619"/>
    <lineage>
        <taxon>Bacteria</taxon>
        <taxon>Katanobacteria</taxon>
    </lineage>
</organism>
<dbReference type="GO" id="GO:0015934">
    <property type="term" value="C:large ribosomal subunit"/>
    <property type="evidence" value="ECO:0007669"/>
    <property type="project" value="TreeGrafter"/>
</dbReference>
<dbReference type="InterPro" id="IPR036373">
    <property type="entry name" value="Ribosomal_bL17_sf"/>
</dbReference>
<evidence type="ECO:0000313" key="10">
    <source>
        <dbReference type="Proteomes" id="UP000179005"/>
    </source>
</evidence>
<keyword evidence="2 5" id="KW-0689">Ribosomal protein</keyword>
<dbReference type="SUPFAM" id="SSF64263">
    <property type="entry name" value="Prokaryotic ribosomal protein L17"/>
    <property type="match status" value="1"/>
</dbReference>
<feature type="compositionally biased region" description="Basic residues" evidence="8">
    <location>
        <begin position="106"/>
        <end position="144"/>
    </location>
</feature>
<dbReference type="NCBIfam" id="TIGR00059">
    <property type="entry name" value="L17"/>
    <property type="match status" value="1"/>
</dbReference>
<evidence type="ECO:0000256" key="5">
    <source>
        <dbReference type="RuleBase" id="RU000660"/>
    </source>
</evidence>
<feature type="coiled-coil region" evidence="7">
    <location>
        <begin position="14"/>
        <end position="41"/>
    </location>
</feature>
<comment type="similarity">
    <text evidence="1 5">Belongs to the bacterial ribosomal protein bL17 family.</text>
</comment>
<dbReference type="Gene3D" id="3.90.1030.10">
    <property type="entry name" value="Ribosomal protein L17"/>
    <property type="match status" value="1"/>
</dbReference>
<sequence>MRGLLSSLILHDKVVTTEAKAKQLKQKVERLISRSKNLDLSARRKILSLLPEKIAAEKLIERIAPQFKERIGGYVRVIKLPQRRGDNAPMARIEFVEKIAEAAPKKPTKQRKPAQKSAKVTRKVRVNPRSSRNAKKPRNKSKRS</sequence>
<feature type="region of interest" description="Disordered" evidence="8">
    <location>
        <begin position="100"/>
        <end position="144"/>
    </location>
</feature>
<dbReference type="PANTHER" id="PTHR14413">
    <property type="entry name" value="RIBOSOMAL PROTEIN L17"/>
    <property type="match status" value="1"/>
</dbReference>
<protein>
    <recommendedName>
        <fullName evidence="4 6">50S ribosomal protein L17</fullName>
    </recommendedName>
</protein>
<reference evidence="9 10" key="1">
    <citation type="journal article" date="2016" name="Nat. Commun.">
        <title>Thousands of microbial genomes shed light on interconnected biogeochemical processes in an aquifer system.</title>
        <authorList>
            <person name="Anantharaman K."/>
            <person name="Brown C.T."/>
            <person name="Hug L.A."/>
            <person name="Sharon I."/>
            <person name="Castelle C.J."/>
            <person name="Probst A.J."/>
            <person name="Thomas B.C."/>
            <person name="Singh A."/>
            <person name="Wilkins M.J."/>
            <person name="Karaoz U."/>
            <person name="Brodie E.L."/>
            <person name="Williams K.H."/>
            <person name="Hubbard S.S."/>
            <person name="Banfield J.F."/>
        </authorList>
    </citation>
    <scope>NUCLEOTIDE SEQUENCE [LARGE SCALE GENOMIC DNA]</scope>
</reference>
<comment type="caution">
    <text evidence="9">The sequence shown here is derived from an EMBL/GenBank/DDBJ whole genome shotgun (WGS) entry which is preliminary data.</text>
</comment>